<proteinExistence type="predicted"/>
<dbReference type="EMBL" id="JBHSXN010000002">
    <property type="protein sequence ID" value="MFC6953427.1"/>
    <property type="molecule type" value="Genomic_DNA"/>
</dbReference>
<sequence length="214" mass="22339">MQPSKRLLVALAVVALAATAGCLADPIGDDTDEATTVDTERTTTDGPATEHRESSHTGSTDGTTEYNDVRVWDADPGDAPDLAASLPEPVACDGGWVSYWGTGNAEMLWSDDGALRVGWTVPGNQSTLFVAFENGTAVGVDHVAYENAVTADGAGVPVDDDGTGRYAVVMLHDVNGNGEYDPGTDRPCSDDSDGADAGAIEMTGWLWVDWDADD</sequence>
<evidence type="ECO:0000256" key="1">
    <source>
        <dbReference type="SAM" id="MobiDB-lite"/>
    </source>
</evidence>
<dbReference type="Proteomes" id="UP001596395">
    <property type="component" value="Unassembled WGS sequence"/>
</dbReference>
<name>A0ABD5VH66_9EURY</name>
<feature type="compositionally biased region" description="Polar residues" evidence="1">
    <location>
        <begin position="56"/>
        <end position="66"/>
    </location>
</feature>
<evidence type="ECO:0000313" key="3">
    <source>
        <dbReference type="Proteomes" id="UP001596395"/>
    </source>
</evidence>
<keyword evidence="3" id="KW-1185">Reference proteome</keyword>
<accession>A0ABD5VH66</accession>
<feature type="compositionally biased region" description="Basic and acidic residues" evidence="1">
    <location>
        <begin position="38"/>
        <end position="55"/>
    </location>
</feature>
<dbReference type="AlphaFoldDB" id="A0ABD5VH66"/>
<evidence type="ECO:0000313" key="2">
    <source>
        <dbReference type="EMBL" id="MFC6953427.1"/>
    </source>
</evidence>
<gene>
    <name evidence="2" type="ORF">ACFQGB_11190</name>
</gene>
<comment type="caution">
    <text evidence="2">The sequence shown here is derived from an EMBL/GenBank/DDBJ whole genome shotgun (WGS) entry which is preliminary data.</text>
</comment>
<feature type="region of interest" description="Disordered" evidence="1">
    <location>
        <begin position="24"/>
        <end position="80"/>
    </location>
</feature>
<protein>
    <recommendedName>
        <fullName evidence="4">Lipoprotein</fullName>
    </recommendedName>
</protein>
<organism evidence="2 3">
    <name type="scientific">Halorubellus litoreus</name>
    <dbReference type="NCBI Taxonomy" id="755308"/>
    <lineage>
        <taxon>Archaea</taxon>
        <taxon>Methanobacteriati</taxon>
        <taxon>Methanobacteriota</taxon>
        <taxon>Stenosarchaea group</taxon>
        <taxon>Halobacteria</taxon>
        <taxon>Halobacteriales</taxon>
        <taxon>Halorubellaceae</taxon>
        <taxon>Halorubellus</taxon>
    </lineage>
</organism>
<dbReference type="PROSITE" id="PS51257">
    <property type="entry name" value="PROKAR_LIPOPROTEIN"/>
    <property type="match status" value="1"/>
</dbReference>
<dbReference type="RefSeq" id="WP_336350386.1">
    <property type="nucleotide sequence ID" value="NZ_JAZAQL010000002.1"/>
</dbReference>
<evidence type="ECO:0008006" key="4">
    <source>
        <dbReference type="Google" id="ProtNLM"/>
    </source>
</evidence>
<reference evidence="2 3" key="1">
    <citation type="journal article" date="2019" name="Int. J. Syst. Evol. Microbiol.">
        <title>The Global Catalogue of Microorganisms (GCM) 10K type strain sequencing project: providing services to taxonomists for standard genome sequencing and annotation.</title>
        <authorList>
            <consortium name="The Broad Institute Genomics Platform"/>
            <consortium name="The Broad Institute Genome Sequencing Center for Infectious Disease"/>
            <person name="Wu L."/>
            <person name="Ma J."/>
        </authorList>
    </citation>
    <scope>NUCLEOTIDE SEQUENCE [LARGE SCALE GENOMIC DNA]</scope>
    <source>
        <strain evidence="2 3">GX26</strain>
    </source>
</reference>